<dbReference type="CDD" id="cd04301">
    <property type="entry name" value="NAT_SF"/>
    <property type="match status" value="1"/>
</dbReference>
<dbReference type="InterPro" id="IPR050276">
    <property type="entry name" value="MshD_Acetyltransferase"/>
</dbReference>
<dbReference type="GO" id="GO:0016747">
    <property type="term" value="F:acyltransferase activity, transferring groups other than amino-acyl groups"/>
    <property type="evidence" value="ECO:0007669"/>
    <property type="project" value="InterPro"/>
</dbReference>
<dbReference type="InterPro" id="IPR016181">
    <property type="entry name" value="Acyl_CoA_acyltransferase"/>
</dbReference>
<comment type="caution">
    <text evidence="2">The sequence shown here is derived from an EMBL/GenBank/DDBJ whole genome shotgun (WGS) entry which is preliminary data.</text>
</comment>
<dbReference type="PANTHER" id="PTHR43617">
    <property type="entry name" value="L-AMINO ACID N-ACETYLTRANSFERASE"/>
    <property type="match status" value="1"/>
</dbReference>
<dbReference type="Pfam" id="PF13508">
    <property type="entry name" value="Acetyltransf_7"/>
    <property type="match status" value="1"/>
</dbReference>
<dbReference type="RefSeq" id="WP_165138787.1">
    <property type="nucleotide sequence ID" value="NZ_JAALLT010000001.1"/>
</dbReference>
<dbReference type="Gene3D" id="3.40.630.30">
    <property type="match status" value="1"/>
</dbReference>
<evidence type="ECO:0000313" key="3">
    <source>
        <dbReference type="Proteomes" id="UP000473278"/>
    </source>
</evidence>
<evidence type="ECO:0000259" key="1">
    <source>
        <dbReference type="PROSITE" id="PS51186"/>
    </source>
</evidence>
<gene>
    <name evidence="2" type="ORF">G3570_02380</name>
</gene>
<feature type="domain" description="N-acetyltransferase" evidence="1">
    <location>
        <begin position="5"/>
        <end position="152"/>
    </location>
</feature>
<dbReference type="AlphaFoldDB" id="A0A6M1T544"/>
<dbReference type="SUPFAM" id="SSF55729">
    <property type="entry name" value="Acyl-CoA N-acyltransferases (Nat)"/>
    <property type="match status" value="1"/>
</dbReference>
<proteinExistence type="predicted"/>
<keyword evidence="2" id="KW-0808">Transferase</keyword>
<name>A0A6M1T544_9BACT</name>
<organism evidence="2 3">
    <name type="scientific">Halalkalibaculum roseum</name>
    <dbReference type="NCBI Taxonomy" id="2709311"/>
    <lineage>
        <taxon>Bacteria</taxon>
        <taxon>Pseudomonadati</taxon>
        <taxon>Balneolota</taxon>
        <taxon>Balneolia</taxon>
        <taxon>Balneolales</taxon>
        <taxon>Balneolaceae</taxon>
        <taxon>Halalkalibaculum</taxon>
    </lineage>
</organism>
<reference evidence="2 3" key="1">
    <citation type="submission" date="2020-02" db="EMBL/GenBank/DDBJ databases">
        <title>Balneolaceae bacterium YR4-1, complete genome.</title>
        <authorList>
            <person name="Li Y."/>
            <person name="Wu S."/>
        </authorList>
    </citation>
    <scope>NUCLEOTIDE SEQUENCE [LARGE SCALE GENOMIC DNA]</scope>
    <source>
        <strain evidence="2 3">YR4-1</strain>
    </source>
</reference>
<dbReference type="InterPro" id="IPR000182">
    <property type="entry name" value="GNAT_dom"/>
</dbReference>
<evidence type="ECO:0000313" key="2">
    <source>
        <dbReference type="EMBL" id="NGP75463.1"/>
    </source>
</evidence>
<protein>
    <submittedName>
        <fullName evidence="2">N-acetyltransferase</fullName>
    </submittedName>
</protein>
<dbReference type="PROSITE" id="PS51186">
    <property type="entry name" value="GNAT"/>
    <property type="match status" value="1"/>
</dbReference>
<keyword evidence="3" id="KW-1185">Reference proteome</keyword>
<accession>A0A6M1T544</accession>
<sequence>MNSSIHIRPEHKEDIKHISQIIEAAFKDHPHGSHKEHLLVDELRADKALSLSLVAELDGEIVGHIAFSKVTIGGEFDSWYGLAPVSVDPDFQQQGIGSRLIEYGLSELRKREANGCVLVGEPGFYKRFGFEHLDDLIYEGVPDKYFLVLPFTKKIPKGRVRYHNLFETYG</sequence>
<dbReference type="Proteomes" id="UP000473278">
    <property type="component" value="Unassembled WGS sequence"/>
</dbReference>
<dbReference type="PANTHER" id="PTHR43617:SF2">
    <property type="entry name" value="UPF0039 PROTEIN SLL0451"/>
    <property type="match status" value="1"/>
</dbReference>
<dbReference type="EMBL" id="JAALLT010000001">
    <property type="protein sequence ID" value="NGP75463.1"/>
    <property type="molecule type" value="Genomic_DNA"/>
</dbReference>